<keyword evidence="3" id="KW-1185">Reference proteome</keyword>
<evidence type="ECO:0000256" key="1">
    <source>
        <dbReference type="SAM" id="SignalP"/>
    </source>
</evidence>
<protein>
    <recommendedName>
        <fullName evidence="4">Fimbrillin family protein</fullName>
    </recommendedName>
</protein>
<reference evidence="2 3" key="1">
    <citation type="submission" date="2020-09" db="EMBL/GenBank/DDBJ databases">
        <title>Novel species of Mucilaginibacter isolated from a glacier on the Tibetan Plateau.</title>
        <authorList>
            <person name="Liu Q."/>
            <person name="Xin Y.-H."/>
        </authorList>
    </citation>
    <scope>NUCLEOTIDE SEQUENCE [LARGE SCALE GENOMIC DNA]</scope>
    <source>
        <strain evidence="2 3">CGMCC 1.13878</strain>
    </source>
</reference>
<organism evidence="2 3">
    <name type="scientific">Mucilaginibacter rigui</name>
    <dbReference type="NCBI Taxonomy" id="534635"/>
    <lineage>
        <taxon>Bacteria</taxon>
        <taxon>Pseudomonadati</taxon>
        <taxon>Bacteroidota</taxon>
        <taxon>Sphingobacteriia</taxon>
        <taxon>Sphingobacteriales</taxon>
        <taxon>Sphingobacteriaceae</taxon>
        <taxon>Mucilaginibacter</taxon>
    </lineage>
</organism>
<keyword evidence="1" id="KW-0732">Signal</keyword>
<dbReference type="Proteomes" id="UP000618754">
    <property type="component" value="Unassembled WGS sequence"/>
</dbReference>
<sequence length="227" mass="24540">MKNLTSLVFILLLATSFSACKLDPVDYNHDVKPGGAVPGDPGNSGSVGSAEYYFKGKLNGTDLAWPVNDSGDWDSGISQPSEYEPDNLIAGYGGGIVNNKVFMVNYPAIIFYFKTLHTTTFDQARLLLKSFITTGTWAYAPNTNLIADVKDVYINYTDKNNVIYNTVGDQTGSTFTVVSTVVIPAEPGIAERIKVKLNVNCKLYPVDGNGAPLTLTNCEAVIYLQAT</sequence>
<accession>A0ABR7WZF6</accession>
<dbReference type="RefSeq" id="WP_191173657.1">
    <property type="nucleotide sequence ID" value="NZ_JACWMW010000001.1"/>
</dbReference>
<comment type="caution">
    <text evidence="2">The sequence shown here is derived from an EMBL/GenBank/DDBJ whole genome shotgun (WGS) entry which is preliminary data.</text>
</comment>
<name>A0ABR7WZF6_9SPHI</name>
<gene>
    <name evidence="2" type="ORF">IDJ75_00475</name>
</gene>
<feature type="chain" id="PRO_5045989917" description="Fimbrillin family protein" evidence="1">
    <location>
        <begin position="22"/>
        <end position="227"/>
    </location>
</feature>
<proteinExistence type="predicted"/>
<evidence type="ECO:0000313" key="3">
    <source>
        <dbReference type="Proteomes" id="UP000618754"/>
    </source>
</evidence>
<evidence type="ECO:0008006" key="4">
    <source>
        <dbReference type="Google" id="ProtNLM"/>
    </source>
</evidence>
<dbReference type="EMBL" id="JACWMW010000001">
    <property type="protein sequence ID" value="MBD1383736.1"/>
    <property type="molecule type" value="Genomic_DNA"/>
</dbReference>
<evidence type="ECO:0000313" key="2">
    <source>
        <dbReference type="EMBL" id="MBD1383736.1"/>
    </source>
</evidence>
<dbReference type="PROSITE" id="PS51257">
    <property type="entry name" value="PROKAR_LIPOPROTEIN"/>
    <property type="match status" value="1"/>
</dbReference>
<feature type="signal peptide" evidence="1">
    <location>
        <begin position="1"/>
        <end position="21"/>
    </location>
</feature>